<name>A0A409WAF5_9AGAR</name>
<evidence type="ECO:0000256" key="2">
    <source>
        <dbReference type="SAM" id="Phobius"/>
    </source>
</evidence>
<keyword evidence="2" id="KW-0812">Transmembrane</keyword>
<evidence type="ECO:0000256" key="1">
    <source>
        <dbReference type="SAM" id="MobiDB-lite"/>
    </source>
</evidence>
<dbReference type="OrthoDB" id="3051618at2759"/>
<feature type="compositionally biased region" description="Basic residues" evidence="1">
    <location>
        <begin position="65"/>
        <end position="80"/>
    </location>
</feature>
<proteinExistence type="predicted"/>
<keyword evidence="2" id="KW-0472">Membrane</keyword>
<evidence type="ECO:0000313" key="4">
    <source>
        <dbReference type="Proteomes" id="UP000284706"/>
    </source>
</evidence>
<protein>
    <submittedName>
        <fullName evidence="3">Uncharacterized protein</fullName>
    </submittedName>
</protein>
<feature type="region of interest" description="Disordered" evidence="1">
    <location>
        <begin position="32"/>
        <end position="81"/>
    </location>
</feature>
<evidence type="ECO:0000313" key="3">
    <source>
        <dbReference type="EMBL" id="PPQ75485.1"/>
    </source>
</evidence>
<feature type="transmembrane region" description="Helical" evidence="2">
    <location>
        <begin position="100"/>
        <end position="123"/>
    </location>
</feature>
<sequence>MAEVQLYPPGYHQYVATQRRVSDWVKHTHSLASSAARKTRRPGSRHSTSSAGIASSIDSDLLPWKRPKSSRRRSSPRRMRSMAIIEPPPVTPAVALVSSSLFVCALLPSILTISAFVVLLTIASMDQSSKRDHKDNDSSALKLVEEW</sequence>
<organism evidence="3 4">
    <name type="scientific">Gymnopilus dilepis</name>
    <dbReference type="NCBI Taxonomy" id="231916"/>
    <lineage>
        <taxon>Eukaryota</taxon>
        <taxon>Fungi</taxon>
        <taxon>Dikarya</taxon>
        <taxon>Basidiomycota</taxon>
        <taxon>Agaricomycotina</taxon>
        <taxon>Agaricomycetes</taxon>
        <taxon>Agaricomycetidae</taxon>
        <taxon>Agaricales</taxon>
        <taxon>Agaricineae</taxon>
        <taxon>Hymenogastraceae</taxon>
        <taxon>Gymnopilus</taxon>
    </lineage>
</organism>
<dbReference type="Proteomes" id="UP000284706">
    <property type="component" value="Unassembled WGS sequence"/>
</dbReference>
<gene>
    <name evidence="3" type="ORF">CVT26_015907</name>
</gene>
<dbReference type="InParanoid" id="A0A409WAF5"/>
<dbReference type="AlphaFoldDB" id="A0A409WAF5"/>
<reference evidence="3 4" key="1">
    <citation type="journal article" date="2018" name="Evol. Lett.">
        <title>Horizontal gene cluster transfer increased hallucinogenic mushroom diversity.</title>
        <authorList>
            <person name="Reynolds H.T."/>
            <person name="Vijayakumar V."/>
            <person name="Gluck-Thaler E."/>
            <person name="Korotkin H.B."/>
            <person name="Matheny P.B."/>
            <person name="Slot J.C."/>
        </authorList>
    </citation>
    <scope>NUCLEOTIDE SEQUENCE [LARGE SCALE GENOMIC DNA]</scope>
    <source>
        <strain evidence="3 4">SRW20</strain>
    </source>
</reference>
<keyword evidence="2" id="KW-1133">Transmembrane helix</keyword>
<comment type="caution">
    <text evidence="3">The sequence shown here is derived from an EMBL/GenBank/DDBJ whole genome shotgun (WGS) entry which is preliminary data.</text>
</comment>
<dbReference type="EMBL" id="NHYE01005255">
    <property type="protein sequence ID" value="PPQ75485.1"/>
    <property type="molecule type" value="Genomic_DNA"/>
</dbReference>
<feature type="compositionally biased region" description="Low complexity" evidence="1">
    <location>
        <begin position="47"/>
        <end position="60"/>
    </location>
</feature>
<keyword evidence="4" id="KW-1185">Reference proteome</keyword>
<accession>A0A409WAF5</accession>